<dbReference type="EC" id="1.-.-.-" evidence="4"/>
<reference evidence="4 5" key="1">
    <citation type="submission" date="2024-09" db="EMBL/GenBank/DDBJ databases">
        <authorList>
            <person name="Sun Q."/>
            <person name="Mori K."/>
        </authorList>
    </citation>
    <scope>NUCLEOTIDE SEQUENCE [LARGE SCALE GENOMIC DNA]</scope>
    <source>
        <strain evidence="4 5">CECT 8300</strain>
    </source>
</reference>
<protein>
    <submittedName>
        <fullName evidence="4">SDR family NAD(P)-dependent oxidoreductase</fullName>
        <ecNumber evidence="4">1.-.-.-</ecNumber>
    </submittedName>
</protein>
<comment type="similarity">
    <text evidence="1 3">Belongs to the short-chain dehydrogenases/reductases (SDR) family.</text>
</comment>
<dbReference type="PRINTS" id="PR00081">
    <property type="entry name" value="GDHRDH"/>
</dbReference>
<keyword evidence="5" id="KW-1185">Reference proteome</keyword>
<dbReference type="Gene3D" id="3.40.50.720">
    <property type="entry name" value="NAD(P)-binding Rossmann-like Domain"/>
    <property type="match status" value="1"/>
</dbReference>
<dbReference type="GO" id="GO:0016491">
    <property type="term" value="F:oxidoreductase activity"/>
    <property type="evidence" value="ECO:0007669"/>
    <property type="project" value="UniProtKB-KW"/>
</dbReference>
<dbReference type="InterPro" id="IPR036291">
    <property type="entry name" value="NAD(P)-bd_dom_sf"/>
</dbReference>
<evidence type="ECO:0000313" key="5">
    <source>
        <dbReference type="Proteomes" id="UP001589590"/>
    </source>
</evidence>
<organism evidence="4 5">
    <name type="scientific">Algibacter miyuki</name>
    <dbReference type="NCBI Taxonomy" id="1306933"/>
    <lineage>
        <taxon>Bacteria</taxon>
        <taxon>Pseudomonadati</taxon>
        <taxon>Bacteroidota</taxon>
        <taxon>Flavobacteriia</taxon>
        <taxon>Flavobacteriales</taxon>
        <taxon>Flavobacteriaceae</taxon>
        <taxon>Algibacter</taxon>
    </lineage>
</organism>
<dbReference type="EMBL" id="JBHMFA010000004">
    <property type="protein sequence ID" value="MFB9104377.1"/>
    <property type="molecule type" value="Genomic_DNA"/>
</dbReference>
<evidence type="ECO:0000313" key="4">
    <source>
        <dbReference type="EMBL" id="MFB9104377.1"/>
    </source>
</evidence>
<gene>
    <name evidence="4" type="ORF">ACFFU1_05690</name>
</gene>
<dbReference type="CDD" id="cd05233">
    <property type="entry name" value="SDR_c"/>
    <property type="match status" value="1"/>
</dbReference>
<dbReference type="PIRSF" id="PIRSF000126">
    <property type="entry name" value="11-beta-HSD1"/>
    <property type="match status" value="1"/>
</dbReference>
<evidence type="ECO:0000256" key="1">
    <source>
        <dbReference type="ARBA" id="ARBA00006484"/>
    </source>
</evidence>
<dbReference type="PANTHER" id="PTHR43086:SF3">
    <property type="entry name" value="NADP-DEPENDENT 3-HYDROXY ACID DEHYDROGENASE YDFG"/>
    <property type="match status" value="1"/>
</dbReference>
<accession>A0ABV5GXL3</accession>
<proteinExistence type="inferred from homology"/>
<name>A0ABV5GXL3_9FLAO</name>
<comment type="caution">
    <text evidence="4">The sequence shown here is derived from an EMBL/GenBank/DDBJ whole genome shotgun (WGS) entry which is preliminary data.</text>
</comment>
<dbReference type="Proteomes" id="UP001589590">
    <property type="component" value="Unassembled WGS sequence"/>
</dbReference>
<dbReference type="PANTHER" id="PTHR43086">
    <property type="entry name" value="VERY-LONG-CHAIN 3-OXOOACYL-COA REDUCTASE"/>
    <property type="match status" value="1"/>
</dbReference>
<sequence length="273" mass="29537">MVEELKKSSIIKTALVTGAASGLGYELALLLAEDNYKLILVDLDSEGLEVVKTELENKFNVEVLALIKDLSLPNIAQDIMSAVGNVHIDVLINNAGFGLFGTFAETNWERESAMLHLHIMTTTHLTKLVLQGMVERGSGKILNMSSLAAFQPGPLMSIYYASKGYMLSFSEAIANELKGTGVTVTALCPGPTKTAFQDTVTGTVSEGASDNKIKFNMGCAKTVAIYGYEAMLKGKTYAIPGRFNKFLSIIPRFMTRNATAALVRKIQAKNRAD</sequence>
<dbReference type="RefSeq" id="WP_290271166.1">
    <property type="nucleotide sequence ID" value="NZ_JAUFQP010000010.1"/>
</dbReference>
<dbReference type="SUPFAM" id="SSF51735">
    <property type="entry name" value="NAD(P)-binding Rossmann-fold domains"/>
    <property type="match status" value="1"/>
</dbReference>
<dbReference type="InterPro" id="IPR002347">
    <property type="entry name" value="SDR_fam"/>
</dbReference>
<dbReference type="PRINTS" id="PR00080">
    <property type="entry name" value="SDRFAMILY"/>
</dbReference>
<dbReference type="Pfam" id="PF00106">
    <property type="entry name" value="adh_short"/>
    <property type="match status" value="1"/>
</dbReference>
<evidence type="ECO:0000256" key="3">
    <source>
        <dbReference type="RuleBase" id="RU000363"/>
    </source>
</evidence>
<evidence type="ECO:0000256" key="2">
    <source>
        <dbReference type="ARBA" id="ARBA00023002"/>
    </source>
</evidence>
<keyword evidence="2 4" id="KW-0560">Oxidoreductase</keyword>